<accession>A0A645GDE5</accession>
<dbReference type="EMBL" id="VSSQ01073926">
    <property type="protein sequence ID" value="MPN24917.1"/>
    <property type="molecule type" value="Genomic_DNA"/>
</dbReference>
<protein>
    <submittedName>
        <fullName evidence="2">Uncharacterized protein</fullName>
    </submittedName>
</protein>
<reference evidence="2" key="1">
    <citation type="submission" date="2019-08" db="EMBL/GenBank/DDBJ databases">
        <authorList>
            <person name="Kucharzyk K."/>
            <person name="Murdoch R.W."/>
            <person name="Higgins S."/>
            <person name="Loffler F."/>
        </authorList>
    </citation>
    <scope>NUCLEOTIDE SEQUENCE</scope>
</reference>
<dbReference type="AlphaFoldDB" id="A0A645GDE5"/>
<sequence>MLVWHHGRFLLGCWQKAETAPKESLPPDGSSSKKPEICHSHRHRADRLDPWGITPERNRQPLDHIWYAYLGCRMVEPHCLGLCRRAAVDFDHGWITLHRAFLLPVSLPAGGGVCGGLKSSPVQNSQTRAALRQLPSLHETVFNGNSAIRDECHLGRRMHRLHELCGRLPTREREG</sequence>
<name>A0A645GDE5_9ZZZZ</name>
<feature type="region of interest" description="Disordered" evidence="1">
    <location>
        <begin position="20"/>
        <end position="41"/>
    </location>
</feature>
<proteinExistence type="predicted"/>
<gene>
    <name evidence="2" type="ORF">SDC9_172322</name>
</gene>
<organism evidence="2">
    <name type="scientific">bioreactor metagenome</name>
    <dbReference type="NCBI Taxonomy" id="1076179"/>
    <lineage>
        <taxon>unclassified sequences</taxon>
        <taxon>metagenomes</taxon>
        <taxon>ecological metagenomes</taxon>
    </lineage>
</organism>
<evidence type="ECO:0000256" key="1">
    <source>
        <dbReference type="SAM" id="MobiDB-lite"/>
    </source>
</evidence>
<evidence type="ECO:0000313" key="2">
    <source>
        <dbReference type="EMBL" id="MPN24917.1"/>
    </source>
</evidence>
<comment type="caution">
    <text evidence="2">The sequence shown here is derived from an EMBL/GenBank/DDBJ whole genome shotgun (WGS) entry which is preliminary data.</text>
</comment>